<dbReference type="EMBL" id="MSPP01000001">
    <property type="protein sequence ID" value="OUD10074.1"/>
    <property type="molecule type" value="Genomic_DNA"/>
</dbReference>
<proteinExistence type="predicted"/>
<dbReference type="PRINTS" id="PR01023">
    <property type="entry name" value="NAFLGMOTY"/>
</dbReference>
<evidence type="ECO:0000256" key="2">
    <source>
        <dbReference type="ARBA" id="ARBA00023136"/>
    </source>
</evidence>
<keyword evidence="2 4" id="KW-0472">Membrane</keyword>
<dbReference type="Gene3D" id="3.40.1520.20">
    <property type="match status" value="3"/>
</dbReference>
<feature type="region of interest" description="Disordered" evidence="5">
    <location>
        <begin position="601"/>
        <end position="625"/>
    </location>
</feature>
<dbReference type="GO" id="GO:0009279">
    <property type="term" value="C:cell outer membrane"/>
    <property type="evidence" value="ECO:0007669"/>
    <property type="project" value="UniProtKB-SubCell"/>
</dbReference>
<dbReference type="InterPro" id="IPR036737">
    <property type="entry name" value="OmpA-like_sf"/>
</dbReference>
<feature type="compositionally biased region" description="Acidic residues" evidence="5">
    <location>
        <begin position="604"/>
        <end position="625"/>
    </location>
</feature>
<name>A0A251X184_9RHOB</name>
<comment type="caution">
    <text evidence="7">The sequence shown here is derived from an EMBL/GenBank/DDBJ whole genome shotgun (WGS) entry which is preliminary data.</text>
</comment>
<evidence type="ECO:0000256" key="5">
    <source>
        <dbReference type="SAM" id="MobiDB-lite"/>
    </source>
</evidence>
<dbReference type="PANTHER" id="PTHR30329:SF21">
    <property type="entry name" value="LIPOPROTEIN YIAD-RELATED"/>
    <property type="match status" value="1"/>
</dbReference>
<evidence type="ECO:0000256" key="3">
    <source>
        <dbReference type="ARBA" id="ARBA00023237"/>
    </source>
</evidence>
<dbReference type="Gene3D" id="3.30.1330.60">
    <property type="entry name" value="OmpA-like domain"/>
    <property type="match status" value="1"/>
</dbReference>
<evidence type="ECO:0000256" key="4">
    <source>
        <dbReference type="PROSITE-ProRule" id="PRU00473"/>
    </source>
</evidence>
<dbReference type="InterPro" id="IPR050330">
    <property type="entry name" value="Bact_OuterMem_StrucFunc"/>
</dbReference>
<evidence type="ECO:0000259" key="6">
    <source>
        <dbReference type="PROSITE" id="PS51123"/>
    </source>
</evidence>
<dbReference type="SUPFAM" id="SSF103088">
    <property type="entry name" value="OmpA-like"/>
    <property type="match status" value="1"/>
</dbReference>
<dbReference type="PANTHER" id="PTHR30329">
    <property type="entry name" value="STATOR ELEMENT OF FLAGELLAR MOTOR COMPLEX"/>
    <property type="match status" value="1"/>
</dbReference>
<dbReference type="Pfam" id="PF00691">
    <property type="entry name" value="OmpA"/>
    <property type="match status" value="1"/>
</dbReference>
<protein>
    <recommendedName>
        <fullName evidence="6">OmpA-like domain-containing protein</fullName>
    </recommendedName>
</protein>
<keyword evidence="3" id="KW-0998">Cell outer membrane</keyword>
<dbReference type="PROSITE" id="PS51123">
    <property type="entry name" value="OMPA_2"/>
    <property type="match status" value="1"/>
</dbReference>
<keyword evidence="8" id="KW-1185">Reference proteome</keyword>
<evidence type="ECO:0000313" key="8">
    <source>
        <dbReference type="Proteomes" id="UP000194664"/>
    </source>
</evidence>
<feature type="domain" description="OmpA-like" evidence="6">
    <location>
        <begin position="486"/>
        <end position="603"/>
    </location>
</feature>
<dbReference type="CDD" id="cd07185">
    <property type="entry name" value="OmpA_C-like"/>
    <property type="match status" value="1"/>
</dbReference>
<reference evidence="7 8" key="1">
    <citation type="submission" date="2016-12" db="EMBL/GenBank/DDBJ databases">
        <title>The draft genome sequence of HSLHS2.</title>
        <authorList>
            <person name="Hu D."/>
            <person name="Wang L."/>
            <person name="Shao Z."/>
        </authorList>
    </citation>
    <scope>NUCLEOTIDE SEQUENCE [LARGE SCALE GENOMIC DNA]</scope>
    <source>
        <strain evidence="7">MCCC 1A06712</strain>
    </source>
</reference>
<organism evidence="7 8">
    <name type="scientific">Marivivens niveibacter</name>
    <dbReference type="NCBI Taxonomy" id="1930667"/>
    <lineage>
        <taxon>Bacteria</taxon>
        <taxon>Pseudomonadati</taxon>
        <taxon>Pseudomonadota</taxon>
        <taxon>Alphaproteobacteria</taxon>
        <taxon>Rhodobacterales</taxon>
        <taxon>Paracoccaceae</taxon>
        <taxon>Marivivens group</taxon>
        <taxon>Marivivens</taxon>
    </lineage>
</organism>
<comment type="subcellular location">
    <subcellularLocation>
        <location evidence="1">Cell outer membrane</location>
    </subcellularLocation>
</comment>
<dbReference type="PRINTS" id="PR01021">
    <property type="entry name" value="OMPADOMAIN"/>
</dbReference>
<dbReference type="AlphaFoldDB" id="A0A251X184"/>
<evidence type="ECO:0000256" key="1">
    <source>
        <dbReference type="ARBA" id="ARBA00004442"/>
    </source>
</evidence>
<accession>A0A251X184</accession>
<dbReference type="OrthoDB" id="5525824at2"/>
<dbReference type="InterPro" id="IPR006665">
    <property type="entry name" value="OmpA-like"/>
</dbReference>
<dbReference type="Proteomes" id="UP000194664">
    <property type="component" value="Unassembled WGS sequence"/>
</dbReference>
<sequence>MRLSSVAIRFGAFGIAAGVAVLAGKAAVKTLEYKSQMAVQEALIDADMSWSRVIADGLQIVLEGEAPNEVVRLRSVTVAGQAVDPSRVINNISVADQVGIDTPDFALEILRNDSGVFLIGLVPAETDRENFTKRMTDLADGVPVSDLMEFADYPMPDNWRPAINFGLRALEMLPRSKISVAAGEVTVIASTDSADEKRRVEQRLTTIAPDNVDVTMEIAAPRPVVSPYITRFTIDENGPAFEACTADTEEAREKILAAARTAGVTDDVTCALALGVPSRTWGDAVALSIDAIAELGGGTITVSDADISLVGRIGTTQARFDQVVGELDNALPELFALDATLPEAPTETEEGPPQFSATLSPEGLVQLRGRIPNDLTNTVVENYASARFPGTDIAMGTRVGDGLPADWQVRALAAVEALSRLSNGSVIVEPSNLIISGITNDEEAQAEISSLLVEKLGADAEFSVDVEFVALPDPISNEPTPQECLDQITLVTGDRKITFDPGKSTLSSDSIPVIDDIAEVMRECVDIELEIAGYTDSQGREEMNQNLSQQRAEAVLSALRNRRIPTSSFVAVGYGEENPIADNSTEEGREANRRIEFNLVANEIADDTETTDEANAESDDAAPAE</sequence>
<gene>
    <name evidence="7" type="ORF">BVC71_00720</name>
</gene>
<evidence type="ECO:0000313" key="7">
    <source>
        <dbReference type="EMBL" id="OUD10074.1"/>
    </source>
</evidence>
<dbReference type="InterPro" id="IPR006664">
    <property type="entry name" value="OMP_bac"/>
</dbReference>
<dbReference type="RefSeq" id="WP_086449727.1">
    <property type="nucleotide sequence ID" value="NZ_MSPP01000001.1"/>
</dbReference>